<evidence type="ECO:0000256" key="1">
    <source>
        <dbReference type="SAM" id="MobiDB-lite"/>
    </source>
</evidence>
<dbReference type="EMBL" id="SPHZ02000009">
    <property type="protein sequence ID" value="KAF0899893.1"/>
    <property type="molecule type" value="Genomic_DNA"/>
</dbReference>
<evidence type="ECO:0000313" key="2">
    <source>
        <dbReference type="EMBL" id="KAF0899893.1"/>
    </source>
</evidence>
<gene>
    <name evidence="2" type="ORF">E2562_025133</name>
</gene>
<evidence type="ECO:0000313" key="3">
    <source>
        <dbReference type="Proteomes" id="UP000479710"/>
    </source>
</evidence>
<keyword evidence="3" id="KW-1185">Reference proteome</keyword>
<comment type="caution">
    <text evidence="2">The sequence shown here is derived from an EMBL/GenBank/DDBJ whole genome shotgun (WGS) entry which is preliminary data.</text>
</comment>
<feature type="compositionally biased region" description="Basic residues" evidence="1">
    <location>
        <begin position="89"/>
        <end position="98"/>
    </location>
</feature>
<sequence>MAVGSTRQGGTKVARRRLPTSGKKTTWLRSSGLQQAKMCGFAGRRWIEQRSLDCTRGRNWQGAVKVGAASGKGGITGSLSTQACGPRGRERRKGGRQRLPKHCWLAVCRGGTAVTSARSAGHLTKRVDGMAMEWEDRDDRAEGSERVRVVYAAADKQA</sequence>
<dbReference type="AlphaFoldDB" id="A0A6G1CJU9"/>
<dbReference type="Proteomes" id="UP000479710">
    <property type="component" value="Unassembled WGS sequence"/>
</dbReference>
<organism evidence="2 3">
    <name type="scientific">Oryza meyeriana var. granulata</name>
    <dbReference type="NCBI Taxonomy" id="110450"/>
    <lineage>
        <taxon>Eukaryota</taxon>
        <taxon>Viridiplantae</taxon>
        <taxon>Streptophyta</taxon>
        <taxon>Embryophyta</taxon>
        <taxon>Tracheophyta</taxon>
        <taxon>Spermatophyta</taxon>
        <taxon>Magnoliopsida</taxon>
        <taxon>Liliopsida</taxon>
        <taxon>Poales</taxon>
        <taxon>Poaceae</taxon>
        <taxon>BOP clade</taxon>
        <taxon>Oryzoideae</taxon>
        <taxon>Oryzeae</taxon>
        <taxon>Oryzinae</taxon>
        <taxon>Oryza</taxon>
        <taxon>Oryza meyeriana</taxon>
    </lineage>
</organism>
<accession>A0A6G1CJU9</accession>
<reference evidence="2 3" key="1">
    <citation type="submission" date="2019-11" db="EMBL/GenBank/DDBJ databases">
        <title>Whole genome sequence of Oryza granulata.</title>
        <authorList>
            <person name="Li W."/>
        </authorList>
    </citation>
    <scope>NUCLEOTIDE SEQUENCE [LARGE SCALE GENOMIC DNA]</scope>
    <source>
        <strain evidence="3">cv. Menghai</strain>
        <tissue evidence="2">Leaf</tissue>
    </source>
</reference>
<proteinExistence type="predicted"/>
<protein>
    <submittedName>
        <fullName evidence="2">Uncharacterized protein</fullName>
    </submittedName>
</protein>
<name>A0A6G1CJU9_9ORYZ</name>
<feature type="region of interest" description="Disordered" evidence="1">
    <location>
        <begin position="1"/>
        <end position="24"/>
    </location>
</feature>
<feature type="region of interest" description="Disordered" evidence="1">
    <location>
        <begin position="71"/>
        <end position="98"/>
    </location>
</feature>